<organism evidence="1 2">
    <name type="scientific">Microvirga brassicacearum</name>
    <dbReference type="NCBI Taxonomy" id="2580413"/>
    <lineage>
        <taxon>Bacteria</taxon>
        <taxon>Pseudomonadati</taxon>
        <taxon>Pseudomonadota</taxon>
        <taxon>Alphaproteobacteria</taxon>
        <taxon>Hyphomicrobiales</taxon>
        <taxon>Methylobacteriaceae</taxon>
        <taxon>Microvirga</taxon>
    </lineage>
</organism>
<dbReference type="AlphaFoldDB" id="A0A5N3P3J3"/>
<sequence>MNLDLQPALRNAGDDLAAQVLELSRLWKRGNSVSANAYETAHKLLDHPGFDAALISTQNRIADLVGDDSINHFLAWLKDCAGLVLDEQEGAAGARNVRVHHLFVVPVEGLAPDAEGVLRSQQNLDILVQSFEETPVVAPGEKIKFGDTALGTMDLANARPGEIRRLLRLIMSSEPTDVRRSRELINEIKRRSKSPVPPQYGTRLCQRAYIGLSASSEINRKRVPVKQSVPPGGDRFALWIRRINRALKMQDVNVRSPLSWNRAIAEMTICQIQRGFELAILVRDNYLGSVSGKILHVAAEPSGVIVMALERDDDVIGPICIPAVLVSHSGDAIAASLQSLAVEVREHDNVDDLPLTAAFLH</sequence>
<dbReference type="Proteomes" id="UP000325684">
    <property type="component" value="Unassembled WGS sequence"/>
</dbReference>
<gene>
    <name evidence="1" type="ORF">FEZ63_23615</name>
</gene>
<dbReference type="OrthoDB" id="9979845at2"/>
<proteinExistence type="predicted"/>
<dbReference type="EMBL" id="VCMV01000077">
    <property type="protein sequence ID" value="KAB0264292.1"/>
    <property type="molecule type" value="Genomic_DNA"/>
</dbReference>
<reference evidence="1 2" key="1">
    <citation type="journal article" date="2019" name="Microorganisms">
        <title>Genome Insights into the Novel Species Microvirga brassicacearum, a Rapeseed Endophyte with Biotechnological Potential.</title>
        <authorList>
            <person name="Jimenez-Gomez A."/>
            <person name="Saati-Santamaria Z."/>
            <person name="Igual J.M."/>
            <person name="Rivas R."/>
            <person name="Mateos P.F."/>
            <person name="Garcia-Fraile P."/>
        </authorList>
    </citation>
    <scope>NUCLEOTIDE SEQUENCE [LARGE SCALE GENOMIC DNA]</scope>
    <source>
        <strain evidence="1 2">CDVBN77</strain>
    </source>
</reference>
<name>A0A5N3P3J3_9HYPH</name>
<evidence type="ECO:0000313" key="2">
    <source>
        <dbReference type="Proteomes" id="UP000325684"/>
    </source>
</evidence>
<protein>
    <submittedName>
        <fullName evidence="1">Uncharacterized protein</fullName>
    </submittedName>
</protein>
<evidence type="ECO:0000313" key="1">
    <source>
        <dbReference type="EMBL" id="KAB0264292.1"/>
    </source>
</evidence>
<accession>A0A5N3P3J3</accession>
<keyword evidence="2" id="KW-1185">Reference proteome</keyword>
<comment type="caution">
    <text evidence="1">The sequence shown here is derived from an EMBL/GenBank/DDBJ whole genome shotgun (WGS) entry which is preliminary data.</text>
</comment>
<dbReference type="RefSeq" id="WP_150949670.1">
    <property type="nucleotide sequence ID" value="NZ_VCMV01000077.1"/>
</dbReference>